<organism evidence="2 3">
    <name type="scientific">Eumeta variegata</name>
    <name type="common">Bagworm moth</name>
    <name type="synonym">Eumeta japonica</name>
    <dbReference type="NCBI Taxonomy" id="151549"/>
    <lineage>
        <taxon>Eukaryota</taxon>
        <taxon>Metazoa</taxon>
        <taxon>Ecdysozoa</taxon>
        <taxon>Arthropoda</taxon>
        <taxon>Hexapoda</taxon>
        <taxon>Insecta</taxon>
        <taxon>Pterygota</taxon>
        <taxon>Neoptera</taxon>
        <taxon>Endopterygota</taxon>
        <taxon>Lepidoptera</taxon>
        <taxon>Glossata</taxon>
        <taxon>Ditrysia</taxon>
        <taxon>Tineoidea</taxon>
        <taxon>Psychidae</taxon>
        <taxon>Oiketicinae</taxon>
        <taxon>Eumeta</taxon>
    </lineage>
</organism>
<accession>A0A4C1TVX1</accession>
<dbReference type="AlphaFoldDB" id="A0A4C1TVX1"/>
<sequence length="153" mass="17226">MKYLRVIPEGVTELDITWVKKVPDCGKTTWAVKHFELGRNVIITITLEAARDLKEKLASRLGTDAISKVKKMASILVNGFREPKNCERLIVGEALMSHFGPIVIPTRPAAAKEVLLIGDLNQLTFIDRLNLFEMEYILIPLDLQVNTLNISQK</sequence>
<proteinExistence type="predicted"/>
<name>A0A4C1TVX1_EUMVA</name>
<dbReference type="Pfam" id="PF01443">
    <property type="entry name" value="Viral_helicase1"/>
    <property type="match status" value="1"/>
</dbReference>
<evidence type="ECO:0000313" key="2">
    <source>
        <dbReference type="EMBL" id="GBP18034.1"/>
    </source>
</evidence>
<gene>
    <name evidence="2" type="ORF">EVAR_16980_1</name>
</gene>
<reference evidence="2 3" key="1">
    <citation type="journal article" date="2019" name="Commun. Biol.">
        <title>The bagworm genome reveals a unique fibroin gene that provides high tensile strength.</title>
        <authorList>
            <person name="Kono N."/>
            <person name="Nakamura H."/>
            <person name="Ohtoshi R."/>
            <person name="Tomita M."/>
            <person name="Numata K."/>
            <person name="Arakawa K."/>
        </authorList>
    </citation>
    <scope>NUCLEOTIDE SEQUENCE [LARGE SCALE GENOMIC DNA]</scope>
</reference>
<evidence type="ECO:0000313" key="3">
    <source>
        <dbReference type="Proteomes" id="UP000299102"/>
    </source>
</evidence>
<dbReference type="InterPro" id="IPR027351">
    <property type="entry name" value="(+)RNA_virus_helicase_core_dom"/>
</dbReference>
<feature type="domain" description="(+)RNA virus helicase C-terminal" evidence="1">
    <location>
        <begin position="22"/>
        <end position="130"/>
    </location>
</feature>
<dbReference type="OrthoDB" id="9995375at2759"/>
<comment type="caution">
    <text evidence="2">The sequence shown here is derived from an EMBL/GenBank/DDBJ whole genome shotgun (WGS) entry which is preliminary data.</text>
</comment>
<dbReference type="InterPro" id="IPR027417">
    <property type="entry name" value="P-loop_NTPase"/>
</dbReference>
<dbReference type="EMBL" id="BGZK01000092">
    <property type="protein sequence ID" value="GBP18034.1"/>
    <property type="molecule type" value="Genomic_DNA"/>
</dbReference>
<dbReference type="Gene3D" id="3.40.50.300">
    <property type="entry name" value="P-loop containing nucleotide triphosphate hydrolases"/>
    <property type="match status" value="1"/>
</dbReference>
<dbReference type="Proteomes" id="UP000299102">
    <property type="component" value="Unassembled WGS sequence"/>
</dbReference>
<dbReference type="GO" id="GO:0005524">
    <property type="term" value="F:ATP binding"/>
    <property type="evidence" value="ECO:0007669"/>
    <property type="project" value="InterPro"/>
</dbReference>
<protein>
    <recommendedName>
        <fullName evidence="1">(+)RNA virus helicase C-terminal domain-containing protein</fullName>
    </recommendedName>
</protein>
<keyword evidence="3" id="KW-1185">Reference proteome</keyword>
<evidence type="ECO:0000259" key="1">
    <source>
        <dbReference type="Pfam" id="PF01443"/>
    </source>
</evidence>